<evidence type="ECO:0000313" key="2">
    <source>
        <dbReference type="Proteomes" id="UP000050509"/>
    </source>
</evidence>
<organism evidence="1 2">
    <name type="scientific">Kouleothrix aurantiaca</name>
    <dbReference type="NCBI Taxonomy" id="186479"/>
    <lineage>
        <taxon>Bacteria</taxon>
        <taxon>Bacillati</taxon>
        <taxon>Chloroflexota</taxon>
        <taxon>Chloroflexia</taxon>
        <taxon>Chloroflexales</taxon>
        <taxon>Roseiflexineae</taxon>
        <taxon>Roseiflexaceae</taxon>
        <taxon>Kouleothrix</taxon>
    </lineage>
</organism>
<evidence type="ECO:0000313" key="1">
    <source>
        <dbReference type="EMBL" id="KPV53607.1"/>
    </source>
</evidence>
<dbReference type="Proteomes" id="UP000050509">
    <property type="component" value="Unassembled WGS sequence"/>
</dbReference>
<dbReference type="AlphaFoldDB" id="A0A0P9DU06"/>
<accession>A0A0P9DU06</accession>
<proteinExistence type="predicted"/>
<keyword evidence="2" id="KW-1185">Reference proteome</keyword>
<comment type="caution">
    <text evidence="1">The sequence shown here is derived from an EMBL/GenBank/DDBJ whole genome shotgun (WGS) entry which is preliminary data.</text>
</comment>
<sequence>MSTSTAVLTPREIDALRGALPSDAIARLCAAIDGAISLDLEARHALQALADRLEDSDTRTAHYLILSGGEIVGCTVGEDGKADADRGNTFEKVLPGTVCPHCEWRVEAQAHRPL</sequence>
<protein>
    <submittedName>
        <fullName evidence="1">Uncharacterized protein</fullName>
    </submittedName>
</protein>
<reference evidence="1 2" key="1">
    <citation type="submission" date="2015-09" db="EMBL/GenBank/DDBJ databases">
        <title>Draft genome sequence of Kouleothrix aurantiaca JCM 19913.</title>
        <authorList>
            <person name="Hemp J."/>
        </authorList>
    </citation>
    <scope>NUCLEOTIDE SEQUENCE [LARGE SCALE GENOMIC DNA]</scope>
    <source>
        <strain evidence="1 2">COM-B</strain>
    </source>
</reference>
<dbReference type="EMBL" id="LJCR01000220">
    <property type="protein sequence ID" value="KPV53607.1"/>
    <property type="molecule type" value="Genomic_DNA"/>
</dbReference>
<name>A0A0P9DU06_9CHLR</name>
<gene>
    <name evidence="1" type="ORF">SE17_08690</name>
</gene>